<sequence>MIWIAQQINQEVANFLSQTSPRIMWDNNTVADKWNNKEILGHLIDSAHVNLTRFIRCTYEDCFKLTYHQDEWVKAQHYREADVAELLQLWQLVNRQIARVLEDFPAERLTATCDNGHRNVTFYTVEYLANDYLAHMQHHLLQIAGVD</sequence>
<dbReference type="RefSeq" id="WP_191160840.1">
    <property type="nucleotide sequence ID" value="NZ_JACWMX010000001.1"/>
</dbReference>
<name>A0A926S0P3_9SPHI</name>
<dbReference type="Proteomes" id="UP000619078">
    <property type="component" value="Unassembled WGS sequence"/>
</dbReference>
<evidence type="ECO:0000313" key="2">
    <source>
        <dbReference type="EMBL" id="MBD1392198.1"/>
    </source>
</evidence>
<comment type="caution">
    <text evidence="2">The sequence shown here is derived from an EMBL/GenBank/DDBJ whole genome shotgun (WGS) entry which is preliminary data.</text>
</comment>
<dbReference type="EMBL" id="JACWMX010000001">
    <property type="protein sequence ID" value="MBD1392198.1"/>
    <property type="molecule type" value="Genomic_DNA"/>
</dbReference>
<proteinExistence type="predicted"/>
<accession>A0A926S0P3</accession>
<dbReference type="InterPro" id="IPR034660">
    <property type="entry name" value="DinB/YfiT-like"/>
</dbReference>
<gene>
    <name evidence="2" type="ORF">IDJ76_03720</name>
</gene>
<dbReference type="InterPro" id="IPR024775">
    <property type="entry name" value="DinB-like"/>
</dbReference>
<dbReference type="Gene3D" id="1.20.120.450">
    <property type="entry name" value="dinb family like domain"/>
    <property type="match status" value="1"/>
</dbReference>
<evidence type="ECO:0000259" key="1">
    <source>
        <dbReference type="Pfam" id="PF12867"/>
    </source>
</evidence>
<protein>
    <submittedName>
        <fullName evidence="2">DinB family protein</fullName>
    </submittedName>
</protein>
<evidence type="ECO:0000313" key="3">
    <source>
        <dbReference type="Proteomes" id="UP000619078"/>
    </source>
</evidence>
<dbReference type="AlphaFoldDB" id="A0A926S0P3"/>
<dbReference type="SUPFAM" id="SSF109854">
    <property type="entry name" value="DinB/YfiT-like putative metalloenzymes"/>
    <property type="match status" value="1"/>
</dbReference>
<feature type="domain" description="DinB-like" evidence="1">
    <location>
        <begin position="30"/>
        <end position="143"/>
    </location>
</feature>
<reference evidence="2" key="1">
    <citation type="submission" date="2020-09" db="EMBL/GenBank/DDBJ databases">
        <title>Novel species of Mucilaginibacter isolated from a glacier on the Tibetan Plateau.</title>
        <authorList>
            <person name="Liu Q."/>
            <person name="Xin Y.-H."/>
        </authorList>
    </citation>
    <scope>NUCLEOTIDE SEQUENCE</scope>
    <source>
        <strain evidence="2">ZB1P21</strain>
    </source>
</reference>
<organism evidence="2 3">
    <name type="scientific">Mucilaginibacter glaciei</name>
    <dbReference type="NCBI Taxonomy" id="2772109"/>
    <lineage>
        <taxon>Bacteria</taxon>
        <taxon>Pseudomonadati</taxon>
        <taxon>Bacteroidota</taxon>
        <taxon>Sphingobacteriia</taxon>
        <taxon>Sphingobacteriales</taxon>
        <taxon>Sphingobacteriaceae</taxon>
        <taxon>Mucilaginibacter</taxon>
    </lineage>
</organism>
<dbReference type="Pfam" id="PF12867">
    <property type="entry name" value="DinB_2"/>
    <property type="match status" value="1"/>
</dbReference>
<keyword evidence="3" id="KW-1185">Reference proteome</keyword>